<organism evidence="1">
    <name type="scientific">Tanacetum cinerariifolium</name>
    <name type="common">Dalmatian daisy</name>
    <name type="synonym">Chrysanthemum cinerariifolium</name>
    <dbReference type="NCBI Taxonomy" id="118510"/>
    <lineage>
        <taxon>Eukaryota</taxon>
        <taxon>Viridiplantae</taxon>
        <taxon>Streptophyta</taxon>
        <taxon>Embryophyta</taxon>
        <taxon>Tracheophyta</taxon>
        <taxon>Spermatophyta</taxon>
        <taxon>Magnoliopsida</taxon>
        <taxon>eudicotyledons</taxon>
        <taxon>Gunneridae</taxon>
        <taxon>Pentapetalae</taxon>
        <taxon>asterids</taxon>
        <taxon>campanulids</taxon>
        <taxon>Asterales</taxon>
        <taxon>Asteraceae</taxon>
        <taxon>Asteroideae</taxon>
        <taxon>Anthemideae</taxon>
        <taxon>Anthemidinae</taxon>
        <taxon>Tanacetum</taxon>
    </lineage>
</organism>
<dbReference type="EMBL" id="BKCJ010006728">
    <property type="protein sequence ID" value="GEU73633.1"/>
    <property type="molecule type" value="Genomic_DNA"/>
</dbReference>
<accession>A0A6L2MI69</accession>
<evidence type="ECO:0000313" key="1">
    <source>
        <dbReference type="EMBL" id="GEU73633.1"/>
    </source>
</evidence>
<evidence type="ECO:0008006" key="2">
    <source>
        <dbReference type="Google" id="ProtNLM"/>
    </source>
</evidence>
<gene>
    <name evidence="1" type="ORF">Tci_045611</name>
</gene>
<dbReference type="AlphaFoldDB" id="A0A6L2MI69"/>
<reference evidence="1" key="1">
    <citation type="journal article" date="2019" name="Sci. Rep.">
        <title>Draft genome of Tanacetum cinerariifolium, the natural source of mosquito coil.</title>
        <authorList>
            <person name="Yamashiro T."/>
            <person name="Shiraishi A."/>
            <person name="Satake H."/>
            <person name="Nakayama K."/>
        </authorList>
    </citation>
    <scope>NUCLEOTIDE SEQUENCE</scope>
</reference>
<protein>
    <recommendedName>
        <fullName evidence="2">Homeodomain-like protein</fullName>
    </recommendedName>
</protein>
<sequence>MMYKGDNIVGALINVPIFVGNFSVVTDFAVLENMDAYLDEGMGDVIVGESFLREFGIKTRRVEEMITIYNGNDEVTYQMVQSHLRLKYHTNKQCNKIPPLLKVSDDDKMNEISYPYQKLKGFYQGVLNLGPNNIRDASMEEWLTRGQRS</sequence>
<name>A0A6L2MI69_TANCI</name>
<proteinExistence type="predicted"/>
<comment type="caution">
    <text evidence="1">The sequence shown here is derived from an EMBL/GenBank/DDBJ whole genome shotgun (WGS) entry which is preliminary data.</text>
</comment>